<sequence>TGSYVYLMCIESIVALTVALANALMILILLVGGRRLMKNHFYIVFANLIIFTSLKGFVELAFVLPYYIRQSSGVTQAMIYYHKCFNAPDHLLLPLNCLIYLSYFCALIIFRRRISRHDKSPRRSSTQIKLLKQSVVVFMLYAASILSVFALSFVDATSGISPFDISYAENLLNLSIAAVYPICFLSMSEEMRKVVPRSSDRVSSIGSNRNT</sequence>
<proteinExistence type="predicted"/>
<evidence type="ECO:0000256" key="1">
    <source>
        <dbReference type="SAM" id="Phobius"/>
    </source>
</evidence>
<keyword evidence="3" id="KW-1185">Reference proteome</keyword>
<feature type="transmembrane region" description="Helical" evidence="1">
    <location>
        <begin position="12"/>
        <end position="32"/>
    </location>
</feature>
<feature type="transmembrane region" description="Helical" evidence="1">
    <location>
        <begin position="171"/>
        <end position="188"/>
    </location>
</feature>
<feature type="transmembrane region" description="Helical" evidence="1">
    <location>
        <begin position="44"/>
        <end position="68"/>
    </location>
</feature>
<accession>A0AAN5HY95</accession>
<dbReference type="Proteomes" id="UP001328107">
    <property type="component" value="Unassembled WGS sequence"/>
</dbReference>
<protein>
    <recommendedName>
        <fullName evidence="4">G protein-coupled receptor</fullName>
    </recommendedName>
</protein>
<organism evidence="2 3">
    <name type="scientific">Pristionchus mayeri</name>
    <dbReference type="NCBI Taxonomy" id="1317129"/>
    <lineage>
        <taxon>Eukaryota</taxon>
        <taxon>Metazoa</taxon>
        <taxon>Ecdysozoa</taxon>
        <taxon>Nematoda</taxon>
        <taxon>Chromadorea</taxon>
        <taxon>Rhabditida</taxon>
        <taxon>Rhabditina</taxon>
        <taxon>Diplogasteromorpha</taxon>
        <taxon>Diplogasteroidea</taxon>
        <taxon>Neodiplogasteridae</taxon>
        <taxon>Pristionchus</taxon>
    </lineage>
</organism>
<feature type="non-terminal residue" evidence="2">
    <location>
        <position position="1"/>
    </location>
</feature>
<reference evidence="3" key="1">
    <citation type="submission" date="2022-10" db="EMBL/GenBank/DDBJ databases">
        <title>Genome assembly of Pristionchus species.</title>
        <authorList>
            <person name="Yoshida K."/>
            <person name="Sommer R.J."/>
        </authorList>
    </citation>
    <scope>NUCLEOTIDE SEQUENCE [LARGE SCALE GENOMIC DNA]</scope>
    <source>
        <strain evidence="3">RS5460</strain>
    </source>
</reference>
<evidence type="ECO:0008006" key="4">
    <source>
        <dbReference type="Google" id="ProtNLM"/>
    </source>
</evidence>
<feature type="transmembrane region" description="Helical" evidence="1">
    <location>
        <begin position="91"/>
        <end position="110"/>
    </location>
</feature>
<name>A0AAN5HY95_9BILA</name>
<feature type="transmembrane region" description="Helical" evidence="1">
    <location>
        <begin position="130"/>
        <end position="151"/>
    </location>
</feature>
<dbReference type="Gene3D" id="1.20.1070.10">
    <property type="entry name" value="Rhodopsin 7-helix transmembrane proteins"/>
    <property type="match status" value="1"/>
</dbReference>
<dbReference type="EMBL" id="BTRK01000004">
    <property type="protein sequence ID" value="GMR45388.1"/>
    <property type="molecule type" value="Genomic_DNA"/>
</dbReference>
<keyword evidence="1" id="KW-1133">Transmembrane helix</keyword>
<keyword evidence="1" id="KW-0812">Transmembrane</keyword>
<dbReference type="SUPFAM" id="SSF81321">
    <property type="entry name" value="Family A G protein-coupled receptor-like"/>
    <property type="match status" value="1"/>
</dbReference>
<dbReference type="AlphaFoldDB" id="A0AAN5HY95"/>
<dbReference type="PANTHER" id="PTHR22718:SF25">
    <property type="entry name" value="G-PROTEIN COUPLED RECEPTORS FAMILY 1 PROFILE DOMAIN-CONTAINING PROTEIN"/>
    <property type="match status" value="1"/>
</dbReference>
<comment type="caution">
    <text evidence="2">The sequence shown here is derived from an EMBL/GenBank/DDBJ whole genome shotgun (WGS) entry which is preliminary data.</text>
</comment>
<dbReference type="PANTHER" id="PTHR22718">
    <property type="entry name" value="SERPENTINE RECEPTOR, CLASS X"/>
    <property type="match status" value="1"/>
</dbReference>
<keyword evidence="1" id="KW-0472">Membrane</keyword>
<evidence type="ECO:0000313" key="2">
    <source>
        <dbReference type="EMBL" id="GMR45388.1"/>
    </source>
</evidence>
<gene>
    <name evidence="2" type="ORF">PMAYCL1PPCAC_15583</name>
</gene>
<evidence type="ECO:0000313" key="3">
    <source>
        <dbReference type="Proteomes" id="UP001328107"/>
    </source>
</evidence>